<keyword evidence="3" id="KW-0411">Iron-sulfur</keyword>
<dbReference type="Gene3D" id="2.60.300.12">
    <property type="entry name" value="HesB-like domain"/>
    <property type="match status" value="1"/>
</dbReference>
<dbReference type="NCBIfam" id="TIGR00049">
    <property type="entry name" value="iron-sulfur cluster assembly accessory protein"/>
    <property type="match status" value="1"/>
</dbReference>
<evidence type="ECO:0000259" key="5">
    <source>
        <dbReference type="Pfam" id="PF01521"/>
    </source>
</evidence>
<dbReference type="GO" id="GO:0005739">
    <property type="term" value="C:mitochondrion"/>
    <property type="evidence" value="ECO:0007669"/>
    <property type="project" value="TreeGrafter"/>
</dbReference>
<name>A0A7S4V4P9_9STRA</name>
<evidence type="ECO:0000256" key="1">
    <source>
        <dbReference type="ARBA" id="ARBA00005151"/>
    </source>
</evidence>
<feature type="domain" description="Core" evidence="5">
    <location>
        <begin position="100"/>
        <end position="207"/>
    </location>
</feature>
<accession>A0A7S4V4P9</accession>
<dbReference type="Pfam" id="PF01521">
    <property type="entry name" value="Fe-S_biosyn"/>
    <property type="match status" value="1"/>
</dbReference>
<keyword evidence="3" id="KW-0408">Iron</keyword>
<sequence length="211" mass="22911">MMQSIIRRRAIQRSVQELTQQSYRSVGTTSTARQCSLPLSSSSPCSSSSSSSVVPAMIPSRTTTPRSFSTAAAEAVEESPTSTKSSRPRRTPRRNNLNPIILTESAASRLKQLLTGPSAPTDAIGIRLGVKRRGCNGLSYTLNYASAAESELWAHDEQMEAHGVKIFIEPMALMNVVGTKMDWEEDELTSEFTFTNPNAKGECGCGESFNV</sequence>
<feature type="compositionally biased region" description="Low complexity" evidence="4">
    <location>
        <begin position="59"/>
        <end position="85"/>
    </location>
</feature>
<dbReference type="InterPro" id="IPR050322">
    <property type="entry name" value="Fe-S_cluster_asmbl/transfer"/>
</dbReference>
<dbReference type="GO" id="GO:0051537">
    <property type="term" value="F:2 iron, 2 sulfur cluster binding"/>
    <property type="evidence" value="ECO:0007669"/>
    <property type="project" value="TreeGrafter"/>
</dbReference>
<evidence type="ECO:0000256" key="2">
    <source>
        <dbReference type="ARBA" id="ARBA00006718"/>
    </source>
</evidence>
<dbReference type="GO" id="GO:0016226">
    <property type="term" value="P:iron-sulfur cluster assembly"/>
    <property type="evidence" value="ECO:0007669"/>
    <property type="project" value="InterPro"/>
</dbReference>
<comment type="pathway">
    <text evidence="1">Cofactor biosynthesis; iron-sulfur cluster biosynthesis.</text>
</comment>
<dbReference type="GO" id="GO:0051539">
    <property type="term" value="F:4 iron, 4 sulfur cluster binding"/>
    <property type="evidence" value="ECO:0007669"/>
    <property type="project" value="UniProtKB-KW"/>
</dbReference>
<dbReference type="PANTHER" id="PTHR10072">
    <property type="entry name" value="IRON-SULFUR CLUSTER ASSEMBLY PROTEIN"/>
    <property type="match status" value="1"/>
</dbReference>
<protein>
    <recommendedName>
        <fullName evidence="5">Core domain-containing protein</fullName>
    </recommendedName>
</protein>
<keyword evidence="3" id="KW-0479">Metal-binding</keyword>
<feature type="region of interest" description="Disordered" evidence="4">
    <location>
        <begin position="24"/>
        <end position="99"/>
    </location>
</feature>
<dbReference type="PANTHER" id="PTHR10072:SF41">
    <property type="entry name" value="IRON-SULFUR CLUSTER ASSEMBLY 1 HOMOLOG, MITOCHONDRIAL"/>
    <property type="match status" value="1"/>
</dbReference>
<dbReference type="PROSITE" id="PS01152">
    <property type="entry name" value="HESB"/>
    <property type="match status" value="1"/>
</dbReference>
<dbReference type="InterPro" id="IPR035903">
    <property type="entry name" value="HesB-like_dom_sf"/>
</dbReference>
<evidence type="ECO:0000256" key="3">
    <source>
        <dbReference type="ARBA" id="ARBA00022485"/>
    </source>
</evidence>
<gene>
    <name evidence="6" type="ORF">DBRI00130_LOCUS5652</name>
</gene>
<proteinExistence type="inferred from homology"/>
<feature type="compositionally biased region" description="Low complexity" evidence="4">
    <location>
        <begin position="35"/>
        <end position="52"/>
    </location>
</feature>
<evidence type="ECO:0000256" key="4">
    <source>
        <dbReference type="SAM" id="MobiDB-lite"/>
    </source>
</evidence>
<feature type="compositionally biased region" description="Polar residues" evidence="4">
    <location>
        <begin position="24"/>
        <end position="34"/>
    </location>
</feature>
<dbReference type="AlphaFoldDB" id="A0A7S4V4P9"/>
<dbReference type="EMBL" id="HBNS01006983">
    <property type="protein sequence ID" value="CAE4589477.1"/>
    <property type="molecule type" value="Transcribed_RNA"/>
</dbReference>
<evidence type="ECO:0000313" key="6">
    <source>
        <dbReference type="EMBL" id="CAE4589477.1"/>
    </source>
</evidence>
<keyword evidence="3" id="KW-0004">4Fe-4S</keyword>
<dbReference type="InterPro" id="IPR016092">
    <property type="entry name" value="ATAP"/>
</dbReference>
<reference evidence="6" key="1">
    <citation type="submission" date="2021-01" db="EMBL/GenBank/DDBJ databases">
        <authorList>
            <person name="Corre E."/>
            <person name="Pelletier E."/>
            <person name="Niang G."/>
            <person name="Scheremetjew M."/>
            <person name="Finn R."/>
            <person name="Kale V."/>
            <person name="Holt S."/>
            <person name="Cochrane G."/>
            <person name="Meng A."/>
            <person name="Brown T."/>
            <person name="Cohen L."/>
        </authorList>
    </citation>
    <scope>NUCLEOTIDE SEQUENCE</scope>
    <source>
        <strain evidence="6">GSO104</strain>
    </source>
</reference>
<organism evidence="6">
    <name type="scientific">Ditylum brightwellii</name>
    <dbReference type="NCBI Taxonomy" id="49249"/>
    <lineage>
        <taxon>Eukaryota</taxon>
        <taxon>Sar</taxon>
        <taxon>Stramenopiles</taxon>
        <taxon>Ochrophyta</taxon>
        <taxon>Bacillariophyta</taxon>
        <taxon>Mediophyceae</taxon>
        <taxon>Lithodesmiophycidae</taxon>
        <taxon>Lithodesmiales</taxon>
        <taxon>Lithodesmiaceae</taxon>
        <taxon>Ditylum</taxon>
    </lineage>
</organism>
<comment type="similarity">
    <text evidence="2">Belongs to the HesB/IscA family.</text>
</comment>
<dbReference type="InterPro" id="IPR017870">
    <property type="entry name" value="FeS_cluster_insertion_CS"/>
</dbReference>
<dbReference type="SUPFAM" id="SSF89360">
    <property type="entry name" value="HesB-like domain"/>
    <property type="match status" value="1"/>
</dbReference>
<dbReference type="InterPro" id="IPR000361">
    <property type="entry name" value="ATAP_core_dom"/>
</dbReference>